<dbReference type="InterPro" id="IPR036770">
    <property type="entry name" value="Ankyrin_rpt-contain_sf"/>
</dbReference>
<evidence type="ECO:0000313" key="5">
    <source>
        <dbReference type="EMBL" id="EWM25880.1"/>
    </source>
</evidence>
<feature type="compositionally biased region" description="Polar residues" evidence="4">
    <location>
        <begin position="1"/>
        <end position="30"/>
    </location>
</feature>
<evidence type="ECO:0000256" key="4">
    <source>
        <dbReference type="SAM" id="MobiDB-lite"/>
    </source>
</evidence>
<feature type="repeat" description="ANK" evidence="3">
    <location>
        <begin position="256"/>
        <end position="288"/>
    </location>
</feature>
<dbReference type="PANTHER" id="PTHR24161:SF85">
    <property type="entry name" value="PALMITOYLTRANSFERASE HIP14"/>
    <property type="match status" value="1"/>
</dbReference>
<dbReference type="Pfam" id="PF12796">
    <property type="entry name" value="Ank_2"/>
    <property type="match status" value="1"/>
</dbReference>
<dbReference type="PROSITE" id="PS50088">
    <property type="entry name" value="ANK_REPEAT"/>
    <property type="match status" value="1"/>
</dbReference>
<evidence type="ECO:0000256" key="1">
    <source>
        <dbReference type="ARBA" id="ARBA00022737"/>
    </source>
</evidence>
<proteinExistence type="predicted"/>
<feature type="region of interest" description="Disordered" evidence="4">
    <location>
        <begin position="79"/>
        <end position="105"/>
    </location>
</feature>
<feature type="compositionally biased region" description="Basic and acidic residues" evidence="4">
    <location>
        <begin position="378"/>
        <end position="390"/>
    </location>
</feature>
<dbReference type="PROSITE" id="PS50297">
    <property type="entry name" value="ANK_REP_REGION"/>
    <property type="match status" value="1"/>
</dbReference>
<protein>
    <submittedName>
        <fullName evidence="5">Ankyrin repeat-containing protein</fullName>
    </submittedName>
</protein>
<evidence type="ECO:0000313" key="6">
    <source>
        <dbReference type="Proteomes" id="UP000019335"/>
    </source>
</evidence>
<reference evidence="5 6" key="1">
    <citation type="journal article" date="2014" name="Mol. Plant">
        <title>Chromosome Scale Genome Assembly and Transcriptome Profiling of Nannochloropsis gaditana in Nitrogen Depletion.</title>
        <authorList>
            <person name="Corteggiani Carpinelli E."/>
            <person name="Telatin A."/>
            <person name="Vitulo N."/>
            <person name="Forcato C."/>
            <person name="D'Angelo M."/>
            <person name="Schiavon R."/>
            <person name="Vezzi A."/>
            <person name="Giacometti G.M."/>
            <person name="Morosinotto T."/>
            <person name="Valle G."/>
        </authorList>
    </citation>
    <scope>NUCLEOTIDE SEQUENCE [LARGE SCALE GENOMIC DNA]</scope>
    <source>
        <strain evidence="5 6">B-31</strain>
    </source>
</reference>
<dbReference type="SMART" id="SM00248">
    <property type="entry name" value="ANK"/>
    <property type="match status" value="3"/>
</dbReference>
<evidence type="ECO:0000256" key="2">
    <source>
        <dbReference type="ARBA" id="ARBA00023043"/>
    </source>
</evidence>
<keyword evidence="6" id="KW-1185">Reference proteome</keyword>
<dbReference type="OrthoDB" id="184984at2759"/>
<dbReference type="PANTHER" id="PTHR24161">
    <property type="entry name" value="ANK_REP_REGION DOMAIN-CONTAINING PROTEIN-RELATED"/>
    <property type="match status" value="1"/>
</dbReference>
<keyword evidence="2 3" id="KW-0040">ANK repeat</keyword>
<accession>W7TFS2</accession>
<gene>
    <name evidence="5" type="ORF">Naga_100054g23</name>
</gene>
<feature type="compositionally biased region" description="Polar residues" evidence="4">
    <location>
        <begin position="79"/>
        <end position="94"/>
    </location>
</feature>
<feature type="compositionally biased region" description="Basic residues" evidence="4">
    <location>
        <begin position="425"/>
        <end position="434"/>
    </location>
</feature>
<dbReference type="InterPro" id="IPR002110">
    <property type="entry name" value="Ankyrin_rpt"/>
</dbReference>
<feature type="region of interest" description="Disordered" evidence="4">
    <location>
        <begin position="1"/>
        <end position="34"/>
    </location>
</feature>
<keyword evidence="1" id="KW-0677">Repeat</keyword>
<dbReference type="SUPFAM" id="SSF48403">
    <property type="entry name" value="Ankyrin repeat"/>
    <property type="match status" value="1"/>
</dbReference>
<feature type="region of interest" description="Disordered" evidence="4">
    <location>
        <begin position="359"/>
        <end position="434"/>
    </location>
</feature>
<dbReference type="Gene3D" id="1.25.40.20">
    <property type="entry name" value="Ankyrin repeat-containing domain"/>
    <property type="match status" value="1"/>
</dbReference>
<organism evidence="5 6">
    <name type="scientific">Nannochloropsis gaditana</name>
    <dbReference type="NCBI Taxonomy" id="72520"/>
    <lineage>
        <taxon>Eukaryota</taxon>
        <taxon>Sar</taxon>
        <taxon>Stramenopiles</taxon>
        <taxon>Ochrophyta</taxon>
        <taxon>Eustigmatophyceae</taxon>
        <taxon>Eustigmatales</taxon>
        <taxon>Monodopsidaceae</taxon>
        <taxon>Nannochloropsis</taxon>
    </lineage>
</organism>
<dbReference type="Proteomes" id="UP000019335">
    <property type="component" value="Chromosome 10"/>
</dbReference>
<evidence type="ECO:0000256" key="3">
    <source>
        <dbReference type="PROSITE-ProRule" id="PRU00023"/>
    </source>
</evidence>
<dbReference type="AlphaFoldDB" id="W7TFS2"/>
<name>W7TFS2_9STRA</name>
<comment type="caution">
    <text evidence="5">The sequence shown here is derived from an EMBL/GenBank/DDBJ whole genome shotgun (WGS) entry which is preliminary data.</text>
</comment>
<sequence>MTACETASSWPSEAQDTNMAQSQSSNTSGALSPEAAMSPVHGVAGNRISHSASTDSFFGADKASTLSSEPEHCRELLNNASNDDAVTVSPSHTASADRGSGTGDVEEKGRLLAMEEWEQASKNTTTWGVDMVLQRHQQQIFDSDSMDTLGVIPLSCSPPSGAGCKRPRKKMTRPASEPALLNNEASPQDFLWGILQERGYETSPLLAKTQAFFRPPTAKQVTDYDIPLVTAVRTGDLGSLRDMAAAGRQMDACNRFGESIVHISCRRGQAETLRFLLENGGRVHMCDDLGRTPLHDACWAKVPVFDCVSAIMDQDPSLIRVVDCRGATPLSYIRREHWPEWREFFDSKKEKYWAPLPGCASHARSGRSDSESTISGGVEREPRGQKENVETLHSSSAARPVTATGGSTDREGEEVQQTRTSERQRQRKRSKNVK</sequence>
<dbReference type="EMBL" id="AZIL01000829">
    <property type="protein sequence ID" value="EWM25880.1"/>
    <property type="molecule type" value="Genomic_DNA"/>
</dbReference>